<accession>A0A382JY94</accession>
<protein>
    <submittedName>
        <fullName evidence="2">Uncharacterized protein</fullName>
    </submittedName>
</protein>
<reference evidence="2" key="1">
    <citation type="submission" date="2018-05" db="EMBL/GenBank/DDBJ databases">
        <authorList>
            <person name="Lanie J.A."/>
            <person name="Ng W.-L."/>
            <person name="Kazmierczak K.M."/>
            <person name="Andrzejewski T.M."/>
            <person name="Davidsen T.M."/>
            <person name="Wayne K.J."/>
            <person name="Tettelin H."/>
            <person name="Glass J.I."/>
            <person name="Rusch D."/>
            <person name="Podicherti R."/>
            <person name="Tsui H.-C.T."/>
            <person name="Winkler M.E."/>
        </authorList>
    </citation>
    <scope>NUCLEOTIDE SEQUENCE</scope>
</reference>
<name>A0A382JY94_9ZZZZ</name>
<gene>
    <name evidence="2" type="ORF">METZ01_LOCUS269954</name>
</gene>
<organism evidence="2">
    <name type="scientific">marine metagenome</name>
    <dbReference type="NCBI Taxonomy" id="408172"/>
    <lineage>
        <taxon>unclassified sequences</taxon>
        <taxon>metagenomes</taxon>
        <taxon>ecological metagenomes</taxon>
    </lineage>
</organism>
<evidence type="ECO:0000256" key="1">
    <source>
        <dbReference type="SAM" id="MobiDB-lite"/>
    </source>
</evidence>
<feature type="region of interest" description="Disordered" evidence="1">
    <location>
        <begin position="1"/>
        <end position="32"/>
    </location>
</feature>
<proteinExistence type="predicted"/>
<sequence>MSVALIYDKHTRSNTPGRRKDSAELSARQNNI</sequence>
<dbReference type="EMBL" id="UINC01077198">
    <property type="protein sequence ID" value="SVC17100.1"/>
    <property type="molecule type" value="Genomic_DNA"/>
</dbReference>
<evidence type="ECO:0000313" key="2">
    <source>
        <dbReference type="EMBL" id="SVC17100.1"/>
    </source>
</evidence>
<dbReference type="AlphaFoldDB" id="A0A382JY94"/>